<feature type="region of interest" description="Disordered" evidence="1">
    <location>
        <begin position="147"/>
        <end position="167"/>
    </location>
</feature>
<evidence type="ECO:0000256" key="1">
    <source>
        <dbReference type="SAM" id="MobiDB-lite"/>
    </source>
</evidence>
<evidence type="ECO:0000313" key="3">
    <source>
        <dbReference type="Proteomes" id="UP000785679"/>
    </source>
</evidence>
<dbReference type="Proteomes" id="UP000785679">
    <property type="component" value="Unassembled WGS sequence"/>
</dbReference>
<comment type="caution">
    <text evidence="2">The sequence shown here is derived from an EMBL/GenBank/DDBJ whole genome shotgun (WGS) entry which is preliminary data.</text>
</comment>
<protein>
    <submittedName>
        <fullName evidence="2">Uncharacterized protein</fullName>
    </submittedName>
</protein>
<sequence>MPADSQSEKFFCGSSFPRPFQLNIPTNGGPSALRAPLPSQLFTGFIPSFKTSTFGNKIQIVGGHNTIFDNKFSAFQESILEANRNIKQVKKRGIPVSPQIPSPQGKLSLKDSIARVKNESQRNTENTHTDNEVMQCQEEKSVEIVEQPPQQKKGISFKDPTPTKLNSESRRLKAEEMMKKRIDVVQKDVLIKERERELTQQLVKKPLQLPTIPIIPGTSSASKNAYFNILEETERQKEAQLHASKLTTKKRPPVQNSGQQKQSQKSKPKKRRRDNSPTVQIVDDNCFDDEEDPDFEEFDKPKMAAPLKKQQWKGKKRDAKKQAISEDAENSDIHEVNMELSELIESSNIQQKTVSKRKKSKKLNGEIDGQKPKRQKPKTNPPVTAAEADSDN</sequence>
<feature type="compositionally biased region" description="Basic residues" evidence="1">
    <location>
        <begin position="264"/>
        <end position="273"/>
    </location>
</feature>
<feature type="compositionally biased region" description="Acidic residues" evidence="1">
    <location>
        <begin position="285"/>
        <end position="297"/>
    </location>
</feature>
<dbReference type="AlphaFoldDB" id="A0A8J8NF47"/>
<accession>A0A8J8NF47</accession>
<organism evidence="2 3">
    <name type="scientific">Halteria grandinella</name>
    <dbReference type="NCBI Taxonomy" id="5974"/>
    <lineage>
        <taxon>Eukaryota</taxon>
        <taxon>Sar</taxon>
        <taxon>Alveolata</taxon>
        <taxon>Ciliophora</taxon>
        <taxon>Intramacronucleata</taxon>
        <taxon>Spirotrichea</taxon>
        <taxon>Stichotrichia</taxon>
        <taxon>Sporadotrichida</taxon>
        <taxon>Halteriidae</taxon>
        <taxon>Halteria</taxon>
    </lineage>
</organism>
<gene>
    <name evidence="2" type="ORF">FGO68_gene7365</name>
</gene>
<name>A0A8J8NF47_HALGN</name>
<evidence type="ECO:0000313" key="2">
    <source>
        <dbReference type="EMBL" id="TNV74122.1"/>
    </source>
</evidence>
<feature type="compositionally biased region" description="Basic residues" evidence="1">
    <location>
        <begin position="310"/>
        <end position="319"/>
    </location>
</feature>
<keyword evidence="3" id="KW-1185">Reference proteome</keyword>
<proteinExistence type="predicted"/>
<reference evidence="2" key="1">
    <citation type="submission" date="2019-06" db="EMBL/GenBank/DDBJ databases">
        <authorList>
            <person name="Zheng W."/>
        </authorList>
    </citation>
    <scope>NUCLEOTIDE SEQUENCE</scope>
    <source>
        <strain evidence="2">QDHG01</strain>
    </source>
</reference>
<feature type="region of interest" description="Disordered" evidence="1">
    <location>
        <begin position="245"/>
        <end position="392"/>
    </location>
</feature>
<dbReference type="EMBL" id="RRYP01017434">
    <property type="protein sequence ID" value="TNV74122.1"/>
    <property type="molecule type" value="Genomic_DNA"/>
</dbReference>